<keyword evidence="3" id="KW-1003">Cell membrane</keyword>
<proteinExistence type="inferred from homology"/>
<dbReference type="RefSeq" id="WP_135311687.1">
    <property type="nucleotide sequence ID" value="NZ_CP038439.1"/>
</dbReference>
<dbReference type="KEGG" id="plia:E4191_00650"/>
<evidence type="ECO:0000256" key="8">
    <source>
        <dbReference type="ARBA" id="ARBA00035655"/>
    </source>
</evidence>
<evidence type="ECO:0000256" key="7">
    <source>
        <dbReference type="ARBA" id="ARBA00023136"/>
    </source>
</evidence>
<dbReference type="Proteomes" id="UP000296374">
    <property type="component" value="Chromosome"/>
</dbReference>
<feature type="transmembrane region" description="Helical" evidence="9">
    <location>
        <begin position="72"/>
        <end position="92"/>
    </location>
</feature>
<dbReference type="GO" id="GO:0005886">
    <property type="term" value="C:plasma membrane"/>
    <property type="evidence" value="ECO:0007669"/>
    <property type="project" value="UniProtKB-SubCell"/>
</dbReference>
<dbReference type="PANTHER" id="PTHR30574">
    <property type="entry name" value="INNER MEMBRANE PROTEIN YEDE"/>
    <property type="match status" value="1"/>
</dbReference>
<feature type="transmembrane region" description="Helical" evidence="9">
    <location>
        <begin position="48"/>
        <end position="65"/>
    </location>
</feature>
<dbReference type="InterPro" id="IPR007272">
    <property type="entry name" value="Sulf_transp_TsuA/YedE"/>
</dbReference>
<reference evidence="11" key="1">
    <citation type="submission" date="2019-03" db="EMBL/GenBank/DDBJ databases">
        <authorList>
            <person name="Li J."/>
        </authorList>
    </citation>
    <scope>NUCLEOTIDE SEQUENCE [LARGE SCALE GENOMIC DNA]</scope>
    <source>
        <strain evidence="11">2251</strain>
    </source>
</reference>
<keyword evidence="7 9" id="KW-0472">Membrane</keyword>
<evidence type="ECO:0000256" key="1">
    <source>
        <dbReference type="ARBA" id="ARBA00004429"/>
    </source>
</evidence>
<organism evidence="10 11">
    <name type="scientific">Paracoccus liaowanqingii</name>
    <dbReference type="NCBI Taxonomy" id="2560053"/>
    <lineage>
        <taxon>Bacteria</taxon>
        <taxon>Pseudomonadati</taxon>
        <taxon>Pseudomonadota</taxon>
        <taxon>Alphaproteobacteria</taxon>
        <taxon>Rhodobacterales</taxon>
        <taxon>Paracoccaceae</taxon>
        <taxon>Paracoccus</taxon>
    </lineage>
</organism>
<protein>
    <submittedName>
        <fullName evidence="10">YeeE/YedE family protein</fullName>
    </submittedName>
</protein>
<accession>A0A4P7HHC6</accession>
<evidence type="ECO:0000256" key="2">
    <source>
        <dbReference type="ARBA" id="ARBA00022448"/>
    </source>
</evidence>
<evidence type="ECO:0000256" key="4">
    <source>
        <dbReference type="ARBA" id="ARBA00022519"/>
    </source>
</evidence>
<evidence type="ECO:0000256" key="9">
    <source>
        <dbReference type="SAM" id="Phobius"/>
    </source>
</evidence>
<keyword evidence="4" id="KW-0997">Cell inner membrane</keyword>
<comment type="subcellular location">
    <subcellularLocation>
        <location evidence="1">Cell inner membrane</location>
        <topology evidence="1">Multi-pass membrane protein</topology>
    </subcellularLocation>
</comment>
<dbReference type="AlphaFoldDB" id="A0A4P7HHC6"/>
<dbReference type="Pfam" id="PF04143">
    <property type="entry name" value="Sulf_transp"/>
    <property type="match status" value="1"/>
</dbReference>
<sequence length="161" mass="16369">MRRPVQSPRRGPRMDMVTPTAFTPWASLGGGVLIGISAVMVMGIFGRIAGIAGISQGALALPGAARDRDWRIWFVLGLLAAPLLMLALGGAIPQTVPQNLPAMAVAGLLVGTGTALGSGCTSGHGVCGLARLSVRSLAAVVVFMAAGFVTVFVLRHVIGGL</sequence>
<evidence type="ECO:0000256" key="6">
    <source>
        <dbReference type="ARBA" id="ARBA00022989"/>
    </source>
</evidence>
<feature type="transmembrane region" description="Helical" evidence="9">
    <location>
        <begin position="104"/>
        <end position="130"/>
    </location>
</feature>
<dbReference type="EMBL" id="CP038439">
    <property type="protein sequence ID" value="QBX33388.1"/>
    <property type="molecule type" value="Genomic_DNA"/>
</dbReference>
<comment type="similarity">
    <text evidence="8">Belongs to the TsuA/YedE (TC 9.B.102) family.</text>
</comment>
<evidence type="ECO:0000256" key="3">
    <source>
        <dbReference type="ARBA" id="ARBA00022475"/>
    </source>
</evidence>
<dbReference type="PANTHER" id="PTHR30574:SF1">
    <property type="entry name" value="SULPHUR TRANSPORT DOMAIN-CONTAINING PROTEIN"/>
    <property type="match status" value="1"/>
</dbReference>
<gene>
    <name evidence="10" type="ORF">E4191_00650</name>
</gene>
<feature type="transmembrane region" description="Helical" evidence="9">
    <location>
        <begin position="137"/>
        <end position="158"/>
    </location>
</feature>
<evidence type="ECO:0000313" key="11">
    <source>
        <dbReference type="Proteomes" id="UP000296374"/>
    </source>
</evidence>
<keyword evidence="6 9" id="KW-1133">Transmembrane helix</keyword>
<evidence type="ECO:0000313" key="10">
    <source>
        <dbReference type="EMBL" id="QBX33388.1"/>
    </source>
</evidence>
<evidence type="ECO:0000256" key="5">
    <source>
        <dbReference type="ARBA" id="ARBA00022692"/>
    </source>
</evidence>
<keyword evidence="2" id="KW-0813">Transport</keyword>
<feature type="transmembrane region" description="Helical" evidence="9">
    <location>
        <begin position="21"/>
        <end position="42"/>
    </location>
</feature>
<name>A0A4P7HHC6_9RHOB</name>
<keyword evidence="5 9" id="KW-0812">Transmembrane</keyword>